<evidence type="ECO:0000256" key="2">
    <source>
        <dbReference type="ARBA" id="ARBA00023274"/>
    </source>
</evidence>
<accession>A0ABS4J9D5</accession>
<dbReference type="Gene3D" id="2.30.30.30">
    <property type="match status" value="1"/>
</dbReference>
<dbReference type="CDD" id="cd06088">
    <property type="entry name" value="KOW_RPL14"/>
    <property type="match status" value="1"/>
</dbReference>
<name>A0ABS4J9D5_9BACL</name>
<keyword evidence="2" id="KW-0687">Ribonucleoprotein</keyword>
<dbReference type="InterPro" id="IPR014722">
    <property type="entry name" value="Rib_uL2_dom2"/>
</dbReference>
<sequence length="102" mass="11323">MFINQTPELGQIVKVLRGSDPGKYAVIIALLDSRFVLIADGDKRRFDSPKKKNLLHLQLQTTISSEVVGSLMDTGRVTNGKLRFAIAKFVENLKAEAHEKGE</sequence>
<reference evidence="3 4" key="1">
    <citation type="submission" date="2021-03" db="EMBL/GenBank/DDBJ databases">
        <title>Genomic Encyclopedia of Type Strains, Phase IV (KMG-IV): sequencing the most valuable type-strain genomes for metagenomic binning, comparative biology and taxonomic classification.</title>
        <authorList>
            <person name="Goeker M."/>
        </authorList>
    </citation>
    <scope>NUCLEOTIDE SEQUENCE [LARGE SCALE GENOMIC DNA]</scope>
    <source>
        <strain evidence="3 4">DSM 26048</strain>
    </source>
</reference>
<keyword evidence="1 3" id="KW-0689">Ribosomal protein</keyword>
<organism evidence="3 4">
    <name type="scientific">Paenibacillus eucommiae</name>
    <dbReference type="NCBI Taxonomy" id="1355755"/>
    <lineage>
        <taxon>Bacteria</taxon>
        <taxon>Bacillati</taxon>
        <taxon>Bacillota</taxon>
        <taxon>Bacilli</taxon>
        <taxon>Bacillales</taxon>
        <taxon>Paenibacillaceae</taxon>
        <taxon>Paenibacillus</taxon>
    </lineage>
</organism>
<dbReference type="Proteomes" id="UP001519287">
    <property type="component" value="Unassembled WGS sequence"/>
</dbReference>
<comment type="caution">
    <text evidence="3">The sequence shown here is derived from an EMBL/GenBank/DDBJ whole genome shotgun (WGS) entry which is preliminary data.</text>
</comment>
<dbReference type="GO" id="GO:0005840">
    <property type="term" value="C:ribosome"/>
    <property type="evidence" value="ECO:0007669"/>
    <property type="project" value="UniProtKB-KW"/>
</dbReference>
<evidence type="ECO:0000256" key="1">
    <source>
        <dbReference type="ARBA" id="ARBA00022980"/>
    </source>
</evidence>
<dbReference type="InterPro" id="IPR008991">
    <property type="entry name" value="Translation_prot_SH3-like_sf"/>
</dbReference>
<proteinExistence type="predicted"/>
<evidence type="ECO:0000313" key="4">
    <source>
        <dbReference type="Proteomes" id="UP001519287"/>
    </source>
</evidence>
<dbReference type="EMBL" id="JAGGLB010000049">
    <property type="protein sequence ID" value="MBP1996405.1"/>
    <property type="molecule type" value="Genomic_DNA"/>
</dbReference>
<keyword evidence="4" id="KW-1185">Reference proteome</keyword>
<dbReference type="InterPro" id="IPR041985">
    <property type="entry name" value="Ribosomal_eL14_KOW"/>
</dbReference>
<protein>
    <submittedName>
        <fullName evidence="3">Ribosomal protein L14E/L6E/L27E</fullName>
    </submittedName>
</protein>
<dbReference type="SUPFAM" id="SSF50104">
    <property type="entry name" value="Translation proteins SH3-like domain"/>
    <property type="match status" value="1"/>
</dbReference>
<gene>
    <name evidence="3" type="ORF">J2Z66_008051</name>
</gene>
<evidence type="ECO:0000313" key="3">
    <source>
        <dbReference type="EMBL" id="MBP1996405.1"/>
    </source>
</evidence>